<dbReference type="FunFam" id="1.10.630.10:FF:000037">
    <property type="entry name" value="Cytochrome P450 9"/>
    <property type="match status" value="1"/>
</dbReference>
<evidence type="ECO:0000256" key="5">
    <source>
        <dbReference type="ARBA" id="ARBA00023002"/>
    </source>
</evidence>
<dbReference type="GO" id="GO:0005506">
    <property type="term" value="F:iron ion binding"/>
    <property type="evidence" value="ECO:0007669"/>
    <property type="project" value="InterPro"/>
</dbReference>
<organism evidence="11">
    <name type="scientific">Malania oleifera</name>
    <name type="common">Garlic-fruit tree</name>
    <dbReference type="NCBI Taxonomy" id="397392"/>
    <lineage>
        <taxon>Eukaryota</taxon>
        <taxon>Viridiplantae</taxon>
        <taxon>Streptophyta</taxon>
        <taxon>Embryophyta</taxon>
        <taxon>Tracheophyta</taxon>
        <taxon>Spermatophyta</taxon>
        <taxon>Magnoliopsida</taxon>
        <taxon>eudicotyledons</taxon>
        <taxon>Gunneridae</taxon>
        <taxon>Pentapetalae</taxon>
        <taxon>Santalales</taxon>
        <taxon>Ximeniaceae</taxon>
        <taxon>Malania</taxon>
    </lineage>
</organism>
<dbReference type="PANTHER" id="PTHR47944">
    <property type="entry name" value="CYTOCHROME P450 98A9"/>
    <property type="match status" value="1"/>
</dbReference>
<protein>
    <submittedName>
        <fullName evidence="11">Tyrosine N-monooxygenase</fullName>
    </submittedName>
</protein>
<dbReference type="PANTHER" id="PTHR47944:SF19">
    <property type="entry name" value="CYTOCHROME P450 77A4"/>
    <property type="match status" value="1"/>
</dbReference>
<feature type="binding site" description="axial binding residue" evidence="8">
    <location>
        <position position="480"/>
    </location>
    <ligand>
        <name>heme</name>
        <dbReference type="ChEBI" id="CHEBI:30413"/>
    </ligand>
    <ligandPart>
        <name>Fe</name>
        <dbReference type="ChEBI" id="CHEBI:18248"/>
    </ligandPart>
</feature>
<feature type="transmembrane region" description="Helical" evidence="10">
    <location>
        <begin position="19"/>
        <end position="37"/>
    </location>
</feature>
<dbReference type="InterPro" id="IPR036396">
    <property type="entry name" value="Cyt_P450_sf"/>
</dbReference>
<evidence type="ECO:0000313" key="11">
    <source>
        <dbReference type="EMBL" id="QDA34241.1"/>
    </source>
</evidence>
<keyword evidence="7 9" id="KW-0503">Monooxygenase</keyword>
<dbReference type="SUPFAM" id="SSF48264">
    <property type="entry name" value="Cytochrome P450"/>
    <property type="match status" value="1"/>
</dbReference>
<keyword evidence="3 8" id="KW-0349">Heme</keyword>
<comment type="cofactor">
    <cofactor evidence="1 8">
        <name>heme</name>
        <dbReference type="ChEBI" id="CHEBI:30413"/>
    </cofactor>
</comment>
<reference evidence="11" key="1">
    <citation type="submission" date="2018-11" db="EMBL/GenBank/DDBJ databases">
        <authorList>
            <person name="Wang Y."/>
            <person name="Yuan X."/>
        </authorList>
    </citation>
    <scope>NUCLEOTIDE SEQUENCE</scope>
</reference>
<keyword evidence="4 8" id="KW-0479">Metal-binding</keyword>
<dbReference type="GO" id="GO:0004497">
    <property type="term" value="F:monooxygenase activity"/>
    <property type="evidence" value="ECO:0007669"/>
    <property type="project" value="UniProtKB-KW"/>
</dbReference>
<accession>A0A4Y5SQ72</accession>
<dbReference type="PRINTS" id="PR00463">
    <property type="entry name" value="EP450I"/>
</dbReference>
<dbReference type="AlphaFoldDB" id="A0A4Y5SQ72"/>
<dbReference type="EMBL" id="MK210595">
    <property type="protein sequence ID" value="QDA34241.1"/>
    <property type="molecule type" value="mRNA"/>
</dbReference>
<comment type="similarity">
    <text evidence="2 9">Belongs to the cytochrome P450 family.</text>
</comment>
<sequence>MAATAAATITTTISSSSSLTTITALLLMALLFALNMFKIRLKTRNKAKQLQLPPGPVPWPLVGNVPEMLRSKPAFRWLHHLMDRLNTDIVCIRLGNVHVISVSCPKISLEILKKQDAVFASRPLSMASHSFSGGYLTTVLVPFGEQWKKMRRVLTSEIICPARHRLLHDKRAEEADHLLKYVLNQCKTPGNLVNVRTAARHYCGNVIRKLMFSKRCFGAGMEDGGPGVEEEEHVEALFAALGYLFCFSLSDYFPFLIGFDLEGHEKIVKEAARIMKKHHDPIINERIKQWRLPNPNDGNAEKEPQDLLDVLITLKDTDGKPLLKTDEIKAQSAEIMMAAVDNPSNALEWALAEMMNDPKLMEKATEEIDRVVGKERLVQESDIPHLNYVKACAREAFRLHPIAPFNVPHVALSDTTVAGYFIPKGSHVLLSRIGLGRNPKVWVDPLRFNPDRHLSPDSTEVVLTEPDLRFISFSTGRRGCIAATLGTAMTVMLFARLIQGFTWTAPPNVTTVDLAEAENDLFMAKALIARATPRLPLHLYPTN</sequence>
<dbReference type="GeneID" id="131160740"/>
<dbReference type="GO" id="GO:0016705">
    <property type="term" value="F:oxidoreductase activity, acting on paired donors, with incorporation or reduction of molecular oxygen"/>
    <property type="evidence" value="ECO:0007669"/>
    <property type="project" value="InterPro"/>
</dbReference>
<evidence type="ECO:0000256" key="3">
    <source>
        <dbReference type="ARBA" id="ARBA00022617"/>
    </source>
</evidence>
<evidence type="ECO:0000256" key="8">
    <source>
        <dbReference type="PIRSR" id="PIRSR602401-1"/>
    </source>
</evidence>
<evidence type="ECO:0000256" key="6">
    <source>
        <dbReference type="ARBA" id="ARBA00023004"/>
    </source>
</evidence>
<keyword evidence="10" id="KW-1133">Transmembrane helix</keyword>
<evidence type="ECO:0000256" key="10">
    <source>
        <dbReference type="SAM" id="Phobius"/>
    </source>
</evidence>
<dbReference type="GO" id="GO:0044550">
    <property type="term" value="P:secondary metabolite biosynthetic process"/>
    <property type="evidence" value="ECO:0007669"/>
    <property type="project" value="UniProtKB-ARBA"/>
</dbReference>
<keyword evidence="5 9" id="KW-0560">Oxidoreductase</keyword>
<name>A0A4Y5SQ72_MALOL</name>
<dbReference type="InterPro" id="IPR017972">
    <property type="entry name" value="Cyt_P450_CS"/>
</dbReference>
<evidence type="ECO:0000256" key="7">
    <source>
        <dbReference type="ARBA" id="ARBA00023033"/>
    </source>
</evidence>
<dbReference type="RefSeq" id="XP_057972603.1">
    <property type="nucleotide sequence ID" value="XM_058116620.1"/>
</dbReference>
<keyword evidence="6 8" id="KW-0408">Iron</keyword>
<dbReference type="Pfam" id="PF00067">
    <property type="entry name" value="p450"/>
    <property type="match status" value="1"/>
</dbReference>
<dbReference type="CDD" id="cd20658">
    <property type="entry name" value="CYP79"/>
    <property type="match status" value="1"/>
</dbReference>
<dbReference type="InterPro" id="IPR002401">
    <property type="entry name" value="Cyt_P450_E_grp-I"/>
</dbReference>
<evidence type="ECO:0000256" key="2">
    <source>
        <dbReference type="ARBA" id="ARBA00010617"/>
    </source>
</evidence>
<dbReference type="PROSITE" id="PS00086">
    <property type="entry name" value="CYTOCHROME_P450"/>
    <property type="match status" value="1"/>
</dbReference>
<evidence type="ECO:0000256" key="1">
    <source>
        <dbReference type="ARBA" id="ARBA00001971"/>
    </source>
</evidence>
<evidence type="ECO:0000256" key="4">
    <source>
        <dbReference type="ARBA" id="ARBA00022723"/>
    </source>
</evidence>
<proteinExistence type="evidence at transcript level"/>
<dbReference type="InterPro" id="IPR001128">
    <property type="entry name" value="Cyt_P450"/>
</dbReference>
<dbReference type="KEGG" id="mof:131160740"/>
<dbReference type="OrthoDB" id="2789670at2759"/>
<dbReference type="GO" id="GO:0020037">
    <property type="term" value="F:heme binding"/>
    <property type="evidence" value="ECO:0007669"/>
    <property type="project" value="InterPro"/>
</dbReference>
<dbReference type="Gene3D" id="1.10.630.10">
    <property type="entry name" value="Cytochrome P450"/>
    <property type="match status" value="1"/>
</dbReference>
<keyword evidence="10" id="KW-0812">Transmembrane</keyword>
<evidence type="ECO:0000256" key="9">
    <source>
        <dbReference type="RuleBase" id="RU000461"/>
    </source>
</evidence>
<keyword evidence="10" id="KW-0472">Membrane</keyword>